<sequence>MYFKPTLLASALLFASLNVHAELTSYNPNGVELVYSSISDVTWTKDANLLASLISSQGHSTIVDAIIAVTPTITNTPNVNSPLGIYTLSAADFSENGRTSWWGALGFVNYLNSVSYGGSDQWRLPTVATSSDEFPELFFQELGGTAWRPIPNTATFDNEQSYTYWSGAEYSSVPSVFAWVFGNHNGFQGYGLKEDQRYAWVVTSGLVAAVPEADIYAMLLVGLGLLGAVMRRRHAK</sequence>
<keyword evidence="2" id="KW-0732">Signal</keyword>
<name>A0ABW8GL03_9PROT</name>
<protein>
    <submittedName>
        <fullName evidence="5">DUF1566 domain-containing protein</fullName>
    </submittedName>
</protein>
<dbReference type="EMBL" id="JBIWXY010000001">
    <property type="protein sequence ID" value="MFJ5445969.1"/>
    <property type="molecule type" value="Genomic_DNA"/>
</dbReference>
<dbReference type="InterPro" id="IPR011460">
    <property type="entry name" value="Lcl_C"/>
</dbReference>
<keyword evidence="6" id="KW-1185">Reference proteome</keyword>
<reference evidence="5 6" key="1">
    <citation type="submission" date="2024-11" db="EMBL/GenBank/DDBJ databases">
        <authorList>
            <person name="Kaparullina E.N."/>
            <person name="Delegan Y.A."/>
            <person name="Doronina N.V."/>
        </authorList>
    </citation>
    <scope>NUCLEOTIDE SEQUENCE [LARGE SCALE GENOMIC DNA]</scope>
    <source>
        <strain evidence="5 6">7sh_L</strain>
    </source>
</reference>
<organism evidence="5 6">
    <name type="scientific">Methylobacillus methanolivorans</name>
    <dbReference type="NCBI Taxonomy" id="1848927"/>
    <lineage>
        <taxon>Bacteria</taxon>
        <taxon>Pseudomonadati</taxon>
        <taxon>Pseudomonadota</taxon>
        <taxon>Betaproteobacteria</taxon>
        <taxon>Nitrosomonadales</taxon>
        <taxon>Methylophilaceae</taxon>
        <taxon>Methylobacillus</taxon>
    </lineage>
</organism>
<keyword evidence="1" id="KW-0812">Transmembrane</keyword>
<dbReference type="InterPro" id="IPR013424">
    <property type="entry name" value="Ice-binding_C"/>
</dbReference>
<dbReference type="Proteomes" id="UP001617669">
    <property type="component" value="Unassembled WGS sequence"/>
</dbReference>
<evidence type="ECO:0000313" key="5">
    <source>
        <dbReference type="EMBL" id="MFJ5445969.1"/>
    </source>
</evidence>
<feature type="transmembrane region" description="Helical" evidence="1">
    <location>
        <begin position="213"/>
        <end position="230"/>
    </location>
</feature>
<accession>A0ABW8GL03</accession>
<evidence type="ECO:0000259" key="4">
    <source>
        <dbReference type="Pfam" id="PF07603"/>
    </source>
</evidence>
<feature type="chain" id="PRO_5046166958" evidence="2">
    <location>
        <begin position="22"/>
        <end position="236"/>
    </location>
</feature>
<feature type="signal peptide" evidence="2">
    <location>
        <begin position="1"/>
        <end position="21"/>
    </location>
</feature>
<comment type="caution">
    <text evidence="5">The sequence shown here is derived from an EMBL/GenBank/DDBJ whole genome shotgun (WGS) entry which is preliminary data.</text>
</comment>
<keyword evidence="1" id="KW-1133">Transmembrane helix</keyword>
<feature type="domain" description="Lcl C-terminal" evidence="4">
    <location>
        <begin position="41"/>
        <end position="202"/>
    </location>
</feature>
<dbReference type="Pfam" id="PF07603">
    <property type="entry name" value="Lcl_C"/>
    <property type="match status" value="1"/>
</dbReference>
<gene>
    <name evidence="5" type="ORF">ACIKP9_06975</name>
</gene>
<feature type="domain" description="Ice-binding protein C-terminal" evidence="3">
    <location>
        <begin position="209"/>
        <end position="233"/>
    </location>
</feature>
<proteinExistence type="predicted"/>
<evidence type="ECO:0000259" key="3">
    <source>
        <dbReference type="Pfam" id="PF07589"/>
    </source>
</evidence>
<evidence type="ECO:0000256" key="2">
    <source>
        <dbReference type="SAM" id="SignalP"/>
    </source>
</evidence>
<dbReference type="RefSeq" id="WP_400880954.1">
    <property type="nucleotide sequence ID" value="NZ_JBIWXY010000001.1"/>
</dbReference>
<evidence type="ECO:0000256" key="1">
    <source>
        <dbReference type="SAM" id="Phobius"/>
    </source>
</evidence>
<dbReference type="Pfam" id="PF07589">
    <property type="entry name" value="PEP-CTERM"/>
    <property type="match status" value="1"/>
</dbReference>
<keyword evidence="1" id="KW-0472">Membrane</keyword>
<evidence type="ECO:0000313" key="6">
    <source>
        <dbReference type="Proteomes" id="UP001617669"/>
    </source>
</evidence>